<protein>
    <submittedName>
        <fullName evidence="2">PEX-1N domain-containing protein</fullName>
    </submittedName>
</protein>
<keyword evidence="1" id="KW-1185">Reference proteome</keyword>
<dbReference type="Proteomes" id="UP000095287">
    <property type="component" value="Unplaced"/>
</dbReference>
<accession>A0A1I7Y9N9</accession>
<dbReference type="AlphaFoldDB" id="A0A1I7Y9N9"/>
<proteinExistence type="predicted"/>
<evidence type="ECO:0000313" key="2">
    <source>
        <dbReference type="WBParaSite" id="L893_g14161.t1"/>
    </source>
</evidence>
<sequence>MESVAIVSERGDHVEVEPKESPKDLTAYKLRRAHVYEIVPSTAVQELCVLKIPLFVGKALRVRVIPRIQTHRVEILKSSDPGVI</sequence>
<reference evidence="2" key="1">
    <citation type="submission" date="2016-11" db="UniProtKB">
        <authorList>
            <consortium name="WormBaseParasite"/>
        </authorList>
    </citation>
    <scope>IDENTIFICATION</scope>
</reference>
<organism evidence="1 2">
    <name type="scientific">Steinernema glaseri</name>
    <dbReference type="NCBI Taxonomy" id="37863"/>
    <lineage>
        <taxon>Eukaryota</taxon>
        <taxon>Metazoa</taxon>
        <taxon>Ecdysozoa</taxon>
        <taxon>Nematoda</taxon>
        <taxon>Chromadorea</taxon>
        <taxon>Rhabditida</taxon>
        <taxon>Tylenchina</taxon>
        <taxon>Panagrolaimomorpha</taxon>
        <taxon>Strongyloidoidea</taxon>
        <taxon>Steinernematidae</taxon>
        <taxon>Steinernema</taxon>
    </lineage>
</organism>
<dbReference type="WBParaSite" id="L893_g14161.t1">
    <property type="protein sequence ID" value="L893_g14161.t1"/>
    <property type="gene ID" value="L893_g14161"/>
</dbReference>
<name>A0A1I7Y9N9_9BILA</name>
<evidence type="ECO:0000313" key="1">
    <source>
        <dbReference type="Proteomes" id="UP000095287"/>
    </source>
</evidence>